<accession>A0A3Q9UXB1</accession>
<protein>
    <submittedName>
        <fullName evidence="2">Uncharacterized protein</fullName>
    </submittedName>
</protein>
<sequence length="266" mass="26966">MTDQLLDLLRSADAEPRTARSTAEVSRREALLAGILADEEAPAPRCFRRKDWAVAGAATLLLAAAAAAAVIVVAPGLIPGAGSTGLNGGVLASWTGVPERILPDSPLGSGATRWCESSLDGVNAEAGPIALSHLDARGEAASMLFRQGESVYYCLSAGSGGGFWEMAEATPAEPLSGDAVQVASSGSHGSGDAAVAYAFGFAGADVASVVLHEDGIAPIVATLEDGFWTAWWPVADDLGAGPSGTLTVTTGDGASREIAIESLYRQ</sequence>
<proteinExistence type="predicted"/>
<keyword evidence="1" id="KW-0472">Membrane</keyword>
<dbReference type="RefSeq" id="WP_127886417.1">
    <property type="nucleotide sequence ID" value="NZ_CP028137.1"/>
</dbReference>
<keyword evidence="1" id="KW-1133">Transmembrane helix</keyword>
<feature type="transmembrane region" description="Helical" evidence="1">
    <location>
        <begin position="52"/>
        <end position="78"/>
    </location>
</feature>
<dbReference type="EMBL" id="CP028137">
    <property type="protein sequence ID" value="AZZ51469.1"/>
    <property type="molecule type" value="Genomic_DNA"/>
</dbReference>
<keyword evidence="1" id="KW-0812">Transmembrane</keyword>
<name>A0A3Q9UXB1_9MICO</name>
<evidence type="ECO:0000256" key="1">
    <source>
        <dbReference type="SAM" id="Phobius"/>
    </source>
</evidence>
<reference evidence="2 3" key="1">
    <citation type="submission" date="2018-03" db="EMBL/GenBank/DDBJ databases">
        <title>Bacteriophage NCPPB3778 and a type I-E CRISPR drive the evolution of the US Biological Select Agent, Rathayibacter toxicus.</title>
        <authorList>
            <person name="Davis E.W.II."/>
            <person name="Tabima J.F."/>
            <person name="Weisberg A.J."/>
            <person name="Dantas Lopes L."/>
            <person name="Wiseman M.S."/>
            <person name="Wiseman M.S."/>
            <person name="Pupko T."/>
            <person name="Belcher M.S."/>
            <person name="Sechler A.J."/>
            <person name="Tancos M.A."/>
            <person name="Schroeder B.K."/>
            <person name="Murray T.D."/>
            <person name="Luster D.G."/>
            <person name="Schneider W.L."/>
            <person name="Rogers E."/>
            <person name="Andreote F.D."/>
            <person name="Grunwald N.J."/>
            <person name="Putnam M.L."/>
            <person name="Chang J.H."/>
        </authorList>
    </citation>
    <scope>NUCLEOTIDE SEQUENCE [LARGE SCALE GENOMIC DNA]</scope>
    <source>
        <strain evidence="2 3">DSM 15932</strain>
    </source>
</reference>
<dbReference type="KEGG" id="rfs:C1I64_05040"/>
<organism evidence="2 3">
    <name type="scientific">Rathayibacter festucae DSM 15932</name>
    <dbReference type="NCBI Taxonomy" id="1328866"/>
    <lineage>
        <taxon>Bacteria</taxon>
        <taxon>Bacillati</taxon>
        <taxon>Actinomycetota</taxon>
        <taxon>Actinomycetes</taxon>
        <taxon>Micrococcales</taxon>
        <taxon>Microbacteriaceae</taxon>
        <taxon>Rathayibacter</taxon>
    </lineage>
</organism>
<dbReference type="Proteomes" id="UP000285317">
    <property type="component" value="Chromosome"/>
</dbReference>
<dbReference type="AlphaFoldDB" id="A0A3Q9UXB1"/>
<evidence type="ECO:0000313" key="2">
    <source>
        <dbReference type="EMBL" id="AZZ51469.1"/>
    </source>
</evidence>
<evidence type="ECO:0000313" key="3">
    <source>
        <dbReference type="Proteomes" id="UP000285317"/>
    </source>
</evidence>
<gene>
    <name evidence="2" type="ORF">C1I64_05040</name>
</gene>